<sequence length="225" mass="26109">MKKYNITHRVSTPYHPQTSGQVEISNREIKQILEKVVNSTRKDWAAKLNDALWAYRTAYKTPIGMSPYRLVFGKACHLPMELEHNAFWAIKKLNFDLDKAGHVRKFQLNELEEIRHESYENAKLYKERTKSYHDRNIQRKEFTKGMSVLLFNSRLRLFPGKLKSRWLGPFTVVNVSPYGAVEIQNPKDGSTFKVNGQRLKPFYEGVSVGIQTGHVVDHLPFVQSS</sequence>
<evidence type="ECO:0000259" key="1">
    <source>
        <dbReference type="PROSITE" id="PS50994"/>
    </source>
</evidence>
<protein>
    <recommendedName>
        <fullName evidence="1">Integrase catalytic domain-containing protein</fullName>
    </recommendedName>
</protein>
<evidence type="ECO:0000313" key="2">
    <source>
        <dbReference type="EMBL" id="KAI5338603.1"/>
    </source>
</evidence>
<dbReference type="Gene3D" id="3.30.420.10">
    <property type="entry name" value="Ribonuclease H-like superfamily/Ribonuclease H"/>
    <property type="match status" value="1"/>
</dbReference>
<dbReference type="PANTHER" id="PTHR47266">
    <property type="entry name" value="ENDONUCLEASE-RELATED"/>
    <property type="match status" value="1"/>
</dbReference>
<gene>
    <name evidence="2" type="ORF">L3X38_017874</name>
</gene>
<dbReference type="InterPro" id="IPR001584">
    <property type="entry name" value="Integrase_cat-core"/>
</dbReference>
<dbReference type="InterPro" id="IPR012337">
    <property type="entry name" value="RNaseH-like_sf"/>
</dbReference>
<dbReference type="SUPFAM" id="SSF53098">
    <property type="entry name" value="Ribonuclease H-like"/>
    <property type="match status" value="1"/>
</dbReference>
<comment type="caution">
    <text evidence="2">The sequence shown here is derived from an EMBL/GenBank/DDBJ whole genome shotgun (WGS) entry which is preliminary data.</text>
</comment>
<name>A0AAD4ZB45_PRUDU</name>
<organism evidence="2 3">
    <name type="scientific">Prunus dulcis</name>
    <name type="common">Almond</name>
    <name type="synonym">Amygdalus dulcis</name>
    <dbReference type="NCBI Taxonomy" id="3755"/>
    <lineage>
        <taxon>Eukaryota</taxon>
        <taxon>Viridiplantae</taxon>
        <taxon>Streptophyta</taxon>
        <taxon>Embryophyta</taxon>
        <taxon>Tracheophyta</taxon>
        <taxon>Spermatophyta</taxon>
        <taxon>Magnoliopsida</taxon>
        <taxon>eudicotyledons</taxon>
        <taxon>Gunneridae</taxon>
        <taxon>Pentapetalae</taxon>
        <taxon>rosids</taxon>
        <taxon>fabids</taxon>
        <taxon>Rosales</taxon>
        <taxon>Rosaceae</taxon>
        <taxon>Amygdaloideae</taxon>
        <taxon>Amygdaleae</taxon>
        <taxon>Prunus</taxon>
    </lineage>
</organism>
<dbReference type="GO" id="GO:0003676">
    <property type="term" value="F:nucleic acid binding"/>
    <property type="evidence" value="ECO:0007669"/>
    <property type="project" value="InterPro"/>
</dbReference>
<proteinExistence type="predicted"/>
<reference evidence="2 3" key="1">
    <citation type="journal article" date="2022" name="G3 (Bethesda)">
        <title>Whole-genome sequence and methylome profiling of the almond [Prunus dulcis (Mill.) D.A. Webb] cultivar 'Nonpareil'.</title>
        <authorList>
            <person name="D'Amico-Willman K.M."/>
            <person name="Ouma W.Z."/>
            <person name="Meulia T."/>
            <person name="Sideli G.M."/>
            <person name="Gradziel T.M."/>
            <person name="Fresnedo-Ramirez J."/>
        </authorList>
    </citation>
    <scope>NUCLEOTIDE SEQUENCE [LARGE SCALE GENOMIC DNA]</scope>
    <source>
        <strain evidence="2">Clone GOH B32 T37-40</strain>
    </source>
</reference>
<accession>A0AAD4ZB45</accession>
<feature type="domain" description="Integrase catalytic" evidence="1">
    <location>
        <begin position="1"/>
        <end position="75"/>
    </location>
</feature>
<dbReference type="InterPro" id="IPR052160">
    <property type="entry name" value="Gypsy_RT_Integrase-like"/>
</dbReference>
<evidence type="ECO:0000313" key="3">
    <source>
        <dbReference type="Proteomes" id="UP001054821"/>
    </source>
</evidence>
<dbReference type="EMBL" id="JAJFAZ020000003">
    <property type="protein sequence ID" value="KAI5338603.1"/>
    <property type="molecule type" value="Genomic_DNA"/>
</dbReference>
<dbReference type="PROSITE" id="PS50994">
    <property type="entry name" value="INTEGRASE"/>
    <property type="match status" value="1"/>
</dbReference>
<dbReference type="InterPro" id="IPR036397">
    <property type="entry name" value="RNaseH_sf"/>
</dbReference>
<dbReference type="AlphaFoldDB" id="A0AAD4ZB45"/>
<dbReference type="Proteomes" id="UP001054821">
    <property type="component" value="Chromosome 3"/>
</dbReference>
<keyword evidence="3" id="KW-1185">Reference proteome</keyword>
<dbReference type="GO" id="GO:0015074">
    <property type="term" value="P:DNA integration"/>
    <property type="evidence" value="ECO:0007669"/>
    <property type="project" value="InterPro"/>
</dbReference>